<dbReference type="EMBL" id="BTGU01000026">
    <property type="protein sequence ID" value="GMN47528.1"/>
    <property type="molecule type" value="Genomic_DNA"/>
</dbReference>
<proteinExistence type="predicted"/>
<gene>
    <name evidence="1" type="ORF">TIFTF001_016707</name>
</gene>
<accession>A0AA88D6E6</accession>
<name>A0AA88D6E6_FICCA</name>
<reference evidence="1" key="1">
    <citation type="submission" date="2023-07" db="EMBL/GenBank/DDBJ databases">
        <title>draft genome sequence of fig (Ficus carica).</title>
        <authorList>
            <person name="Takahashi T."/>
            <person name="Nishimura K."/>
        </authorList>
    </citation>
    <scope>NUCLEOTIDE SEQUENCE</scope>
</reference>
<dbReference type="Proteomes" id="UP001187192">
    <property type="component" value="Unassembled WGS sequence"/>
</dbReference>
<keyword evidence="2" id="KW-1185">Reference proteome</keyword>
<dbReference type="AlphaFoldDB" id="A0AA88D6E6"/>
<sequence>MGSKTNFDKDKWVYLITYGPQNHDPCEFPERGLGRRNELIRITGYEYWAWDLRERLLILTFDSSELTMMSLWLALETSLLSLDDLTAAWSLKSPCQHALRFPCNKFKTISLEIPKNALETNMNDNHSRRLWCSLKCSKAKVSRGDLSGAYGKSPKLRRGDGVMLVFQIMVWMKLRSSSFKIDKHVETLSVRYASERSSKYVTKIKDVAMSTRKQDVAHFQMDDLKPNAIYCISSAVAPEIRLYSSRD</sequence>
<evidence type="ECO:0000313" key="1">
    <source>
        <dbReference type="EMBL" id="GMN47528.1"/>
    </source>
</evidence>
<comment type="caution">
    <text evidence="1">The sequence shown here is derived from an EMBL/GenBank/DDBJ whole genome shotgun (WGS) entry which is preliminary data.</text>
</comment>
<organism evidence="1 2">
    <name type="scientific">Ficus carica</name>
    <name type="common">Common fig</name>
    <dbReference type="NCBI Taxonomy" id="3494"/>
    <lineage>
        <taxon>Eukaryota</taxon>
        <taxon>Viridiplantae</taxon>
        <taxon>Streptophyta</taxon>
        <taxon>Embryophyta</taxon>
        <taxon>Tracheophyta</taxon>
        <taxon>Spermatophyta</taxon>
        <taxon>Magnoliopsida</taxon>
        <taxon>eudicotyledons</taxon>
        <taxon>Gunneridae</taxon>
        <taxon>Pentapetalae</taxon>
        <taxon>rosids</taxon>
        <taxon>fabids</taxon>
        <taxon>Rosales</taxon>
        <taxon>Moraceae</taxon>
        <taxon>Ficeae</taxon>
        <taxon>Ficus</taxon>
    </lineage>
</organism>
<evidence type="ECO:0000313" key="2">
    <source>
        <dbReference type="Proteomes" id="UP001187192"/>
    </source>
</evidence>
<protein>
    <submittedName>
        <fullName evidence="1">Uncharacterized protein</fullName>
    </submittedName>
</protein>